<evidence type="ECO:0000256" key="6">
    <source>
        <dbReference type="ARBA" id="ARBA00022908"/>
    </source>
</evidence>
<dbReference type="AlphaFoldDB" id="A0A7S3Y1P1"/>
<protein>
    <recommendedName>
        <fullName evidence="12">Integrase catalytic domain-containing protein</fullName>
    </recommendedName>
</protein>
<feature type="compositionally biased region" description="Basic residues" evidence="11">
    <location>
        <begin position="435"/>
        <end position="445"/>
    </location>
</feature>
<evidence type="ECO:0000256" key="1">
    <source>
        <dbReference type="ARBA" id="ARBA00022722"/>
    </source>
</evidence>
<keyword evidence="5" id="KW-0460">Magnesium</keyword>
<keyword evidence="9" id="KW-0233">DNA recombination</keyword>
<dbReference type="PROSITE" id="PS50994">
    <property type="entry name" value="INTEGRASE"/>
    <property type="match status" value="1"/>
</dbReference>
<dbReference type="Gene3D" id="3.30.420.10">
    <property type="entry name" value="Ribonuclease H-like superfamily/Ribonuclease H"/>
    <property type="match status" value="1"/>
</dbReference>
<keyword evidence="2" id="KW-0479">Metal-binding</keyword>
<sequence>MLYELVWDAEMADLHCSPGSVEGKADGDHGHSVLVSDAKVQSTIDLWHHRCVHISERRIRMMAKAGIIPASSIKATDKLSFCEDCAMAKATRQPHSKKPRFDVATRPLQCLHCDVAGKFPSDSKSRKWMLIVCDEYTRFRRCFFMKHKNEVLPHMQSFISMIQRVTQNNSLLVENIRLDNGTEFSELAAFCDRSGILLEQTGKDNPASNGIAERSNRIVLDMTRVVLRASGLSNYYWSEAAKYSVHTINRTTTSSSRSTTPYQSLFKKKASIDHLRVFGSICYAHRPSETRPGKLQERAVKCKFLSYNALERTYTVLNLTTHRLWVTKDVVFDERSVVDVERAPAVGPRPTTTAEFFPLFESEQASGGSSPAPTIEPGTRAAARPSRSFRGRVLESSAVHDVAGPTTSRSKPQNGDAVRRKSSRSASKQASKALSRLRRSRRPHRSVTGAIMKAMMVGINFVGGLNGVSGHQVCLLGTHSEQNPWNLAHAQRSPDWMRWREAVADEYDSLLRHNVWELVDKPSGANIVGCRWILAKKYDADGNLSKYKARLCAQGYSQIEGVDYTNTFSPVVSSASLRTVLTIAASEDMEIHCMDIKTAFLHGKLEEDIYMKQPEGYEVPGMEHKVLKLKKSLYGLKQAPKCWYQNLNGFLLQQGYTRNGYDSCVYSKVSSTGGKTLISVYVDDIVLASSDKSELSRIKKAISLGYNVSDMGEIESILGIKVQRDRTARTITLSQHSFIEEACEKFQVRSYEPVTNPVNKGIDVNINTDTSRRLSTFEAKKFRSLVGTVNWLALWTFPEVAYSIHTLSKRFTSPSANCLAASYHLLRYLWWTEDKGVTLGGPLNLTAYADADFCSERHKGRSRSGFAIFLGFSPIIWSSRMQHCVTRNTTEAEYVSLRNAVTDVMWLKRLLESLGYKQGCVPIYEDNKACITWANDETVSKSARHIHVSYHYTKEMVQSKEIEVKYVDTKHQIADVFTKPLDFNNGFKKFSRVLHGKLSLGV</sequence>
<dbReference type="Pfam" id="PF13976">
    <property type="entry name" value="gag_pre-integrs"/>
    <property type="match status" value="1"/>
</dbReference>
<dbReference type="InterPro" id="IPR043502">
    <property type="entry name" value="DNA/RNA_pol_sf"/>
</dbReference>
<evidence type="ECO:0000256" key="7">
    <source>
        <dbReference type="ARBA" id="ARBA00022918"/>
    </source>
</evidence>
<dbReference type="InterPro" id="IPR025724">
    <property type="entry name" value="GAG-pre-integrase_dom"/>
</dbReference>
<evidence type="ECO:0000256" key="9">
    <source>
        <dbReference type="ARBA" id="ARBA00023172"/>
    </source>
</evidence>
<keyword evidence="8" id="KW-0548">Nucleotidyltransferase</keyword>
<feature type="domain" description="Integrase catalytic" evidence="12">
    <location>
        <begin position="103"/>
        <end position="269"/>
    </location>
</feature>
<dbReference type="GO" id="GO:0003676">
    <property type="term" value="F:nucleic acid binding"/>
    <property type="evidence" value="ECO:0007669"/>
    <property type="project" value="InterPro"/>
</dbReference>
<evidence type="ECO:0000256" key="8">
    <source>
        <dbReference type="ARBA" id="ARBA00022932"/>
    </source>
</evidence>
<dbReference type="InterPro" id="IPR039537">
    <property type="entry name" value="Retrotran_Ty1/copia-like"/>
</dbReference>
<evidence type="ECO:0000256" key="5">
    <source>
        <dbReference type="ARBA" id="ARBA00022842"/>
    </source>
</evidence>
<evidence type="ECO:0000256" key="2">
    <source>
        <dbReference type="ARBA" id="ARBA00022723"/>
    </source>
</evidence>
<gene>
    <name evidence="13" type="ORF">HAKA00212_LOCUS17160</name>
</gene>
<feature type="compositionally biased region" description="Polar residues" evidence="11">
    <location>
        <begin position="363"/>
        <end position="372"/>
    </location>
</feature>
<accession>A0A7S3Y1P1</accession>
<name>A0A7S3Y1P1_HETAK</name>
<dbReference type="GO" id="GO:0015074">
    <property type="term" value="P:DNA integration"/>
    <property type="evidence" value="ECO:0007669"/>
    <property type="project" value="UniProtKB-KW"/>
</dbReference>
<dbReference type="GO" id="GO:0006310">
    <property type="term" value="P:DNA recombination"/>
    <property type="evidence" value="ECO:0007669"/>
    <property type="project" value="UniProtKB-KW"/>
</dbReference>
<dbReference type="PANTHER" id="PTHR42648:SF11">
    <property type="entry name" value="TRANSPOSON TY4-P GAG-POL POLYPROTEIN"/>
    <property type="match status" value="1"/>
</dbReference>
<evidence type="ECO:0000256" key="11">
    <source>
        <dbReference type="SAM" id="MobiDB-lite"/>
    </source>
</evidence>
<feature type="region of interest" description="Disordered" evidence="11">
    <location>
        <begin position="363"/>
        <end position="446"/>
    </location>
</feature>
<evidence type="ECO:0000256" key="3">
    <source>
        <dbReference type="ARBA" id="ARBA00022759"/>
    </source>
</evidence>
<keyword evidence="3" id="KW-0255">Endonuclease</keyword>
<dbReference type="InterPro" id="IPR013103">
    <property type="entry name" value="RVT_2"/>
</dbReference>
<dbReference type="SUPFAM" id="SSF53098">
    <property type="entry name" value="Ribonuclease H-like"/>
    <property type="match status" value="1"/>
</dbReference>
<dbReference type="GO" id="GO:0046872">
    <property type="term" value="F:metal ion binding"/>
    <property type="evidence" value="ECO:0007669"/>
    <property type="project" value="UniProtKB-KW"/>
</dbReference>
<dbReference type="PANTHER" id="PTHR42648">
    <property type="entry name" value="TRANSPOSASE, PUTATIVE-RELATED"/>
    <property type="match status" value="1"/>
</dbReference>
<keyword evidence="8" id="KW-0808">Transferase</keyword>
<feature type="compositionally biased region" description="Low complexity" evidence="11">
    <location>
        <begin position="424"/>
        <end position="434"/>
    </location>
</feature>
<dbReference type="Pfam" id="PF07727">
    <property type="entry name" value="RVT_2"/>
    <property type="match status" value="1"/>
</dbReference>
<dbReference type="EMBL" id="HBIU01037382">
    <property type="protein sequence ID" value="CAE0638377.1"/>
    <property type="molecule type" value="Transcribed_RNA"/>
</dbReference>
<dbReference type="SUPFAM" id="SSF56672">
    <property type="entry name" value="DNA/RNA polymerases"/>
    <property type="match status" value="1"/>
</dbReference>
<dbReference type="InterPro" id="IPR001584">
    <property type="entry name" value="Integrase_cat-core"/>
</dbReference>
<dbReference type="GO" id="GO:0016787">
    <property type="term" value="F:hydrolase activity"/>
    <property type="evidence" value="ECO:0007669"/>
    <property type="project" value="UniProtKB-KW"/>
</dbReference>
<evidence type="ECO:0000259" key="12">
    <source>
        <dbReference type="PROSITE" id="PS50994"/>
    </source>
</evidence>
<dbReference type="InterPro" id="IPR036397">
    <property type="entry name" value="RNaseH_sf"/>
</dbReference>
<keyword evidence="1" id="KW-0540">Nuclease</keyword>
<keyword evidence="7" id="KW-0695">RNA-directed DNA polymerase</keyword>
<evidence type="ECO:0000256" key="10">
    <source>
        <dbReference type="ARBA" id="ARBA00023268"/>
    </source>
</evidence>
<dbReference type="GO" id="GO:0003964">
    <property type="term" value="F:RNA-directed DNA polymerase activity"/>
    <property type="evidence" value="ECO:0007669"/>
    <property type="project" value="UniProtKB-KW"/>
</dbReference>
<keyword evidence="10" id="KW-0511">Multifunctional enzyme</keyword>
<keyword evidence="6" id="KW-0229">DNA integration</keyword>
<dbReference type="Pfam" id="PF25597">
    <property type="entry name" value="SH3_retrovirus"/>
    <property type="match status" value="1"/>
</dbReference>
<evidence type="ECO:0000256" key="4">
    <source>
        <dbReference type="ARBA" id="ARBA00022801"/>
    </source>
</evidence>
<keyword evidence="4" id="KW-0378">Hydrolase</keyword>
<proteinExistence type="predicted"/>
<organism evidence="13">
    <name type="scientific">Heterosigma akashiwo</name>
    <name type="common">Chromophytic alga</name>
    <name type="synonym">Heterosigma carterae</name>
    <dbReference type="NCBI Taxonomy" id="2829"/>
    <lineage>
        <taxon>Eukaryota</taxon>
        <taxon>Sar</taxon>
        <taxon>Stramenopiles</taxon>
        <taxon>Ochrophyta</taxon>
        <taxon>Raphidophyceae</taxon>
        <taxon>Chattonellales</taxon>
        <taxon>Chattonellaceae</taxon>
        <taxon>Heterosigma</taxon>
    </lineage>
</organism>
<evidence type="ECO:0000313" key="13">
    <source>
        <dbReference type="EMBL" id="CAE0638377.1"/>
    </source>
</evidence>
<keyword evidence="8" id="KW-0239">DNA-directed DNA polymerase</keyword>
<dbReference type="InterPro" id="IPR012337">
    <property type="entry name" value="RNaseH-like_sf"/>
</dbReference>
<dbReference type="CDD" id="cd09272">
    <property type="entry name" value="RNase_HI_RT_Ty1"/>
    <property type="match status" value="1"/>
</dbReference>
<dbReference type="InterPro" id="IPR057670">
    <property type="entry name" value="SH3_retrovirus"/>
</dbReference>
<dbReference type="GO" id="GO:0004519">
    <property type="term" value="F:endonuclease activity"/>
    <property type="evidence" value="ECO:0007669"/>
    <property type="project" value="UniProtKB-KW"/>
</dbReference>
<dbReference type="GO" id="GO:0003887">
    <property type="term" value="F:DNA-directed DNA polymerase activity"/>
    <property type="evidence" value="ECO:0007669"/>
    <property type="project" value="UniProtKB-KW"/>
</dbReference>
<reference evidence="13" key="1">
    <citation type="submission" date="2021-01" db="EMBL/GenBank/DDBJ databases">
        <authorList>
            <person name="Corre E."/>
            <person name="Pelletier E."/>
            <person name="Niang G."/>
            <person name="Scheremetjew M."/>
            <person name="Finn R."/>
            <person name="Kale V."/>
            <person name="Holt S."/>
            <person name="Cochrane G."/>
            <person name="Meng A."/>
            <person name="Brown T."/>
            <person name="Cohen L."/>
        </authorList>
    </citation>
    <scope>NUCLEOTIDE SEQUENCE</scope>
    <source>
        <strain evidence="13">CCMP3107</strain>
    </source>
</reference>